<reference evidence="6 7" key="1">
    <citation type="submission" date="2020-02" db="EMBL/GenBank/DDBJ databases">
        <authorList>
            <person name="Ma Q."/>
            <person name="Huang Y."/>
            <person name="Song X."/>
            <person name="Pei D."/>
        </authorList>
    </citation>
    <scope>NUCLEOTIDE SEQUENCE [LARGE SCALE GENOMIC DNA]</scope>
    <source>
        <strain evidence="6">Sxm20200214</strain>
        <tissue evidence="6">Leaf</tissue>
    </source>
</reference>
<evidence type="ECO:0000256" key="2">
    <source>
        <dbReference type="ARBA" id="ARBA00022670"/>
    </source>
</evidence>
<dbReference type="PROSITE" id="PS50600">
    <property type="entry name" value="ULP_PROTEASE"/>
    <property type="match status" value="1"/>
</dbReference>
<dbReference type="InterPro" id="IPR038765">
    <property type="entry name" value="Papain-like_cys_pep_sf"/>
</dbReference>
<keyword evidence="7" id="KW-1185">Reference proteome</keyword>
<sequence>MSRRRSNRVRNSKVVTAPPAPVTIIEDIEEDEYENHRSCWKHIAYLNTRDSSKPKLTKEEFEMFKLAAHCFYEECTRRERSRRRVKCKYLVSKLRKKLNSNVFINYLEVLWKKDVLDEKKNSFVYVDCLWFSMYKSENERVRSNVFESVKAKQIFSKEYVFLPIVYWSHWTLLIFCNFGEHLDDDNDKTCMLFLDSLKTTETAQRLEPDIRKFVLDIFRIEGRREDSSLVDDIPLHAPDVPQQTNDVECGSFVLYYIHRFIESADSFNLNEYPCFLKEDWFSHKDLEKFCNAFDSSGAIR</sequence>
<dbReference type="Pfam" id="PF02902">
    <property type="entry name" value="Peptidase_C48"/>
    <property type="match status" value="1"/>
</dbReference>
<dbReference type="EMBL" id="JAAMPC010000002">
    <property type="protein sequence ID" value="KAG2327920.1"/>
    <property type="molecule type" value="Genomic_DNA"/>
</dbReference>
<keyword evidence="4" id="KW-0788">Thiol protease</keyword>
<dbReference type="GO" id="GO:0006508">
    <property type="term" value="P:proteolysis"/>
    <property type="evidence" value="ECO:0007669"/>
    <property type="project" value="UniProtKB-KW"/>
</dbReference>
<comment type="similarity">
    <text evidence="1">Belongs to the peptidase C48 family.</text>
</comment>
<dbReference type="SUPFAM" id="SSF54001">
    <property type="entry name" value="Cysteine proteinases"/>
    <property type="match status" value="1"/>
</dbReference>
<dbReference type="Gene3D" id="3.30.310.130">
    <property type="entry name" value="Ubiquitin-related"/>
    <property type="match status" value="1"/>
</dbReference>
<dbReference type="Proteomes" id="UP000886595">
    <property type="component" value="Unassembled WGS sequence"/>
</dbReference>
<dbReference type="GO" id="GO:0016926">
    <property type="term" value="P:protein desumoylation"/>
    <property type="evidence" value="ECO:0007669"/>
    <property type="project" value="UniProtKB-ARBA"/>
</dbReference>
<dbReference type="PANTHER" id="PTHR46915:SF6">
    <property type="entry name" value="CYSTEINE PROTEINASES SUPERFAMILY PROTEIN"/>
    <property type="match status" value="1"/>
</dbReference>
<evidence type="ECO:0000256" key="3">
    <source>
        <dbReference type="ARBA" id="ARBA00022801"/>
    </source>
</evidence>
<evidence type="ECO:0000256" key="4">
    <source>
        <dbReference type="ARBA" id="ARBA00022807"/>
    </source>
</evidence>
<evidence type="ECO:0000256" key="1">
    <source>
        <dbReference type="ARBA" id="ARBA00005234"/>
    </source>
</evidence>
<accession>A0A8X7WEU9</accession>
<gene>
    <name evidence="6" type="ORF">Bca52824_010648</name>
</gene>
<evidence type="ECO:0000313" key="6">
    <source>
        <dbReference type="EMBL" id="KAG2327920.1"/>
    </source>
</evidence>
<proteinExistence type="inferred from homology"/>
<feature type="domain" description="Ubiquitin-like protease family profile" evidence="5">
    <location>
        <begin position="54"/>
        <end position="260"/>
    </location>
</feature>
<protein>
    <recommendedName>
        <fullName evidence="5">Ubiquitin-like protease family profile domain-containing protein</fullName>
    </recommendedName>
</protein>
<comment type="caution">
    <text evidence="6">The sequence shown here is derived from an EMBL/GenBank/DDBJ whole genome shotgun (WGS) entry which is preliminary data.</text>
</comment>
<dbReference type="PANTHER" id="PTHR46915">
    <property type="entry name" value="UBIQUITIN-LIKE PROTEASE 4-RELATED"/>
    <property type="match status" value="1"/>
</dbReference>
<name>A0A8X7WEU9_BRACI</name>
<keyword evidence="3" id="KW-0378">Hydrolase</keyword>
<dbReference type="OrthoDB" id="1939479at2759"/>
<keyword evidence="2" id="KW-0645">Protease</keyword>
<evidence type="ECO:0000259" key="5">
    <source>
        <dbReference type="PROSITE" id="PS50600"/>
    </source>
</evidence>
<dbReference type="GO" id="GO:0008234">
    <property type="term" value="F:cysteine-type peptidase activity"/>
    <property type="evidence" value="ECO:0007669"/>
    <property type="project" value="UniProtKB-KW"/>
</dbReference>
<evidence type="ECO:0000313" key="7">
    <source>
        <dbReference type="Proteomes" id="UP000886595"/>
    </source>
</evidence>
<dbReference type="InterPro" id="IPR003653">
    <property type="entry name" value="Peptidase_C48_C"/>
</dbReference>
<dbReference type="AlphaFoldDB" id="A0A8X7WEU9"/>
<dbReference type="Gene3D" id="1.10.418.20">
    <property type="match status" value="1"/>
</dbReference>
<organism evidence="6 7">
    <name type="scientific">Brassica carinata</name>
    <name type="common">Ethiopian mustard</name>
    <name type="synonym">Abyssinian cabbage</name>
    <dbReference type="NCBI Taxonomy" id="52824"/>
    <lineage>
        <taxon>Eukaryota</taxon>
        <taxon>Viridiplantae</taxon>
        <taxon>Streptophyta</taxon>
        <taxon>Embryophyta</taxon>
        <taxon>Tracheophyta</taxon>
        <taxon>Spermatophyta</taxon>
        <taxon>Magnoliopsida</taxon>
        <taxon>eudicotyledons</taxon>
        <taxon>Gunneridae</taxon>
        <taxon>Pentapetalae</taxon>
        <taxon>rosids</taxon>
        <taxon>malvids</taxon>
        <taxon>Brassicales</taxon>
        <taxon>Brassicaceae</taxon>
        <taxon>Brassiceae</taxon>
        <taxon>Brassica</taxon>
    </lineage>
</organism>